<organism evidence="1 2">
    <name type="scientific">Trichinella pseudospiralis</name>
    <name type="common">Parasitic roundworm</name>
    <dbReference type="NCBI Taxonomy" id="6337"/>
    <lineage>
        <taxon>Eukaryota</taxon>
        <taxon>Metazoa</taxon>
        <taxon>Ecdysozoa</taxon>
        <taxon>Nematoda</taxon>
        <taxon>Enoplea</taxon>
        <taxon>Dorylaimia</taxon>
        <taxon>Trichinellida</taxon>
        <taxon>Trichinellidae</taxon>
        <taxon>Trichinella</taxon>
    </lineage>
</organism>
<sequence>MARSRPPSRCFSVSLVSCPLFYAYDHVLLRSFILSVSKPSRQPQQLIYDFLLMLLKGDSSASSFILFGQIEATLWLYWMGWDGGREMCNHVVVYMDCWRLLFYDIRENMRYNSVKGSDGIVPPELLPAAVNGTRVRLRVIVIIITTVLFSHLVVENSRRPHAGCTPLLFCFLYNVNQRATDKPPALCWRSQLTIHCIVRSSGPVRPVVTVPVLLLSSFFRLNSLLPFFLLSLTIIHRPGTLTNYHIHH</sequence>
<dbReference type="AlphaFoldDB" id="A0A0V1FDD8"/>
<proteinExistence type="predicted"/>
<name>A0A0V1FDD8_TRIPS</name>
<dbReference type="OrthoDB" id="10419269at2759"/>
<reference evidence="1 2" key="1">
    <citation type="submission" date="2015-01" db="EMBL/GenBank/DDBJ databases">
        <title>Evolution of Trichinella species and genotypes.</title>
        <authorList>
            <person name="Korhonen P.K."/>
            <person name="Edoardo P."/>
            <person name="Giuseppe L.R."/>
            <person name="Gasser R.B."/>
        </authorList>
    </citation>
    <scope>NUCLEOTIDE SEQUENCE [LARGE SCALE GENOMIC DNA]</scope>
    <source>
        <strain evidence="1">ISS470</strain>
    </source>
</reference>
<keyword evidence="2" id="KW-1185">Reference proteome</keyword>
<evidence type="ECO:0000313" key="1">
    <source>
        <dbReference type="EMBL" id="KRY84071.1"/>
    </source>
</evidence>
<gene>
    <name evidence="1" type="ORF">T4D_4526</name>
</gene>
<accession>A0A0V1FDD8</accession>
<evidence type="ECO:0000313" key="2">
    <source>
        <dbReference type="Proteomes" id="UP000054995"/>
    </source>
</evidence>
<comment type="caution">
    <text evidence="1">The sequence shown here is derived from an EMBL/GenBank/DDBJ whole genome shotgun (WGS) entry which is preliminary data.</text>
</comment>
<dbReference type="EMBL" id="JYDT01000123">
    <property type="protein sequence ID" value="KRY84071.1"/>
    <property type="molecule type" value="Genomic_DNA"/>
</dbReference>
<dbReference type="Proteomes" id="UP000054995">
    <property type="component" value="Unassembled WGS sequence"/>
</dbReference>
<protein>
    <submittedName>
        <fullName evidence="1">Uncharacterized protein</fullName>
    </submittedName>
</protein>